<dbReference type="InterPro" id="IPR011009">
    <property type="entry name" value="Kinase-like_dom_sf"/>
</dbReference>
<evidence type="ECO:0000256" key="3">
    <source>
        <dbReference type="ARBA" id="ARBA00022679"/>
    </source>
</evidence>
<keyword evidence="6 7" id="KW-0067">ATP-binding</keyword>
<organism evidence="10 11">
    <name type="scientific">Dryococelus australis</name>
    <dbReference type="NCBI Taxonomy" id="614101"/>
    <lineage>
        <taxon>Eukaryota</taxon>
        <taxon>Metazoa</taxon>
        <taxon>Ecdysozoa</taxon>
        <taxon>Arthropoda</taxon>
        <taxon>Hexapoda</taxon>
        <taxon>Insecta</taxon>
        <taxon>Pterygota</taxon>
        <taxon>Neoptera</taxon>
        <taxon>Polyneoptera</taxon>
        <taxon>Phasmatodea</taxon>
        <taxon>Verophasmatodea</taxon>
        <taxon>Anareolatae</taxon>
        <taxon>Phasmatidae</taxon>
        <taxon>Eurycanthinae</taxon>
        <taxon>Dryococelus</taxon>
    </lineage>
</organism>
<keyword evidence="1 8" id="KW-0723">Serine/threonine-protein kinase</keyword>
<dbReference type="Gene3D" id="1.10.510.10">
    <property type="entry name" value="Transferase(Phosphotransferase) domain 1"/>
    <property type="match status" value="1"/>
</dbReference>
<evidence type="ECO:0000313" key="10">
    <source>
        <dbReference type="EMBL" id="KAJ8895417.1"/>
    </source>
</evidence>
<evidence type="ECO:0000256" key="1">
    <source>
        <dbReference type="ARBA" id="ARBA00022527"/>
    </source>
</evidence>
<evidence type="ECO:0000313" key="11">
    <source>
        <dbReference type="Proteomes" id="UP001159363"/>
    </source>
</evidence>
<dbReference type="InterPro" id="IPR017441">
    <property type="entry name" value="Protein_kinase_ATP_BS"/>
</dbReference>
<evidence type="ECO:0000256" key="2">
    <source>
        <dbReference type="ARBA" id="ARBA00022553"/>
    </source>
</evidence>
<proteinExistence type="inferred from homology"/>
<feature type="binding site" evidence="7">
    <location>
        <position position="51"/>
    </location>
    <ligand>
        <name>ATP</name>
        <dbReference type="ChEBI" id="CHEBI:30616"/>
    </ligand>
</feature>
<dbReference type="PROSITE" id="PS00107">
    <property type="entry name" value="PROTEIN_KINASE_ATP"/>
    <property type="match status" value="1"/>
</dbReference>
<name>A0ABQ9IG34_9NEOP</name>
<keyword evidence="5" id="KW-0418">Kinase</keyword>
<keyword evidence="11" id="KW-1185">Reference proteome</keyword>
<comment type="similarity">
    <text evidence="8">Belongs to the protein kinase superfamily.</text>
</comment>
<dbReference type="InterPro" id="IPR000719">
    <property type="entry name" value="Prot_kinase_dom"/>
</dbReference>
<reference evidence="10 11" key="1">
    <citation type="submission" date="2023-02" db="EMBL/GenBank/DDBJ databases">
        <title>LHISI_Scaffold_Assembly.</title>
        <authorList>
            <person name="Stuart O.P."/>
            <person name="Cleave R."/>
            <person name="Magrath M.J.L."/>
            <person name="Mikheyev A.S."/>
        </authorList>
    </citation>
    <scope>NUCLEOTIDE SEQUENCE [LARGE SCALE GENOMIC DNA]</scope>
    <source>
        <strain evidence="10">Daus_M_001</strain>
        <tissue evidence="10">Leg muscle</tissue>
    </source>
</reference>
<keyword evidence="2" id="KW-0597">Phosphoprotein</keyword>
<dbReference type="Gene3D" id="3.30.200.20">
    <property type="entry name" value="Phosphorylase Kinase, domain 1"/>
    <property type="match status" value="1"/>
</dbReference>
<dbReference type="SMART" id="SM00220">
    <property type="entry name" value="S_TKc"/>
    <property type="match status" value="1"/>
</dbReference>
<dbReference type="InterPro" id="IPR008271">
    <property type="entry name" value="Ser/Thr_kinase_AS"/>
</dbReference>
<dbReference type="PROSITE" id="PS00108">
    <property type="entry name" value="PROTEIN_KINASE_ST"/>
    <property type="match status" value="1"/>
</dbReference>
<evidence type="ECO:0000256" key="5">
    <source>
        <dbReference type="ARBA" id="ARBA00022777"/>
    </source>
</evidence>
<evidence type="ECO:0000256" key="8">
    <source>
        <dbReference type="RuleBase" id="RU000304"/>
    </source>
</evidence>
<dbReference type="Pfam" id="PF00069">
    <property type="entry name" value="Pkinase"/>
    <property type="match status" value="1"/>
</dbReference>
<dbReference type="CDD" id="cd05123">
    <property type="entry name" value="STKc_AGC"/>
    <property type="match status" value="1"/>
</dbReference>
<gene>
    <name evidence="10" type="ORF">PR048_000749</name>
</gene>
<feature type="domain" description="Protein kinase" evidence="9">
    <location>
        <begin position="19"/>
        <end position="286"/>
    </location>
</feature>
<sequence>MANDLGNNSTTGDVSIDKFVLIKSLGEGVFGKVYLARKQGGKDNGCYYALKQINKSGKYKTKQQMQEFLLREKRILEAVRNAPFLPTLHYAFQSTEAAFLVLDLALGGDLFDVLEDCQYLTQDQTCLVMAQVMVALRTLHDLGVIHRDIKLENILVDQSGNIMISDFGLSSISHPGKFHHTFCGTPGYMAPEVLRRSSAGYTAAIDFWAVGILGFELLTGYRPFDLSSEGNEKKTIQNILSQEPEIPEYLYLDTKYILKSLLSKDPHHRIGGIEADFNEVQVHPFFKSIDWVNIPPPLADWDRLESNTICDQKECVSEIRQVFPGSLPELLPGFDNVASMHKGPVMSTNSLASIAGKNIR</sequence>
<comment type="caution">
    <text evidence="10">The sequence shown here is derived from an EMBL/GenBank/DDBJ whole genome shotgun (WGS) entry which is preliminary data.</text>
</comment>
<dbReference type="PANTHER" id="PTHR24351">
    <property type="entry name" value="RIBOSOMAL PROTEIN S6 KINASE"/>
    <property type="match status" value="1"/>
</dbReference>
<evidence type="ECO:0000256" key="4">
    <source>
        <dbReference type="ARBA" id="ARBA00022741"/>
    </source>
</evidence>
<dbReference type="Proteomes" id="UP001159363">
    <property type="component" value="Chromosome 1"/>
</dbReference>
<protein>
    <recommendedName>
        <fullName evidence="9">Protein kinase domain-containing protein</fullName>
    </recommendedName>
</protein>
<keyword evidence="3" id="KW-0808">Transferase</keyword>
<dbReference type="EMBL" id="JARBHB010000001">
    <property type="protein sequence ID" value="KAJ8895417.1"/>
    <property type="molecule type" value="Genomic_DNA"/>
</dbReference>
<accession>A0ABQ9IG34</accession>
<evidence type="ECO:0000256" key="6">
    <source>
        <dbReference type="ARBA" id="ARBA00022840"/>
    </source>
</evidence>
<dbReference type="SUPFAM" id="SSF56112">
    <property type="entry name" value="Protein kinase-like (PK-like)"/>
    <property type="match status" value="1"/>
</dbReference>
<dbReference type="PROSITE" id="PS50011">
    <property type="entry name" value="PROTEIN_KINASE_DOM"/>
    <property type="match status" value="1"/>
</dbReference>
<evidence type="ECO:0000259" key="9">
    <source>
        <dbReference type="PROSITE" id="PS50011"/>
    </source>
</evidence>
<dbReference type="InterPro" id="IPR045270">
    <property type="entry name" value="STKc_AGC"/>
</dbReference>
<evidence type="ECO:0000256" key="7">
    <source>
        <dbReference type="PROSITE-ProRule" id="PRU10141"/>
    </source>
</evidence>
<keyword evidence="4 7" id="KW-0547">Nucleotide-binding</keyword>